<dbReference type="Gene3D" id="1.25.40.20">
    <property type="entry name" value="Ankyrin repeat-containing domain"/>
    <property type="match status" value="1"/>
</dbReference>
<name>A0A8J4FW79_9CHLO</name>
<organism evidence="2 4">
    <name type="scientific">Volvox reticuliferus</name>
    <dbReference type="NCBI Taxonomy" id="1737510"/>
    <lineage>
        <taxon>Eukaryota</taxon>
        <taxon>Viridiplantae</taxon>
        <taxon>Chlorophyta</taxon>
        <taxon>core chlorophytes</taxon>
        <taxon>Chlorophyceae</taxon>
        <taxon>CS clade</taxon>
        <taxon>Chlamydomonadales</taxon>
        <taxon>Volvocaceae</taxon>
        <taxon>Volvox</taxon>
    </lineage>
</organism>
<evidence type="ECO:0000256" key="1">
    <source>
        <dbReference type="SAM" id="MobiDB-lite"/>
    </source>
</evidence>
<feature type="region of interest" description="Disordered" evidence="1">
    <location>
        <begin position="400"/>
        <end position="425"/>
    </location>
</feature>
<gene>
    <name evidence="2" type="ORF">Vretifemale_16523</name>
    <name evidence="3" type="ORF">Vretimale_15299</name>
</gene>
<comment type="caution">
    <text evidence="2">The sequence shown here is derived from an EMBL/GenBank/DDBJ whole genome shotgun (WGS) entry which is preliminary data.</text>
</comment>
<dbReference type="Proteomes" id="UP000747110">
    <property type="component" value="Unassembled WGS sequence"/>
</dbReference>
<evidence type="ECO:0000313" key="4">
    <source>
        <dbReference type="Proteomes" id="UP000747110"/>
    </source>
</evidence>
<proteinExistence type="predicted"/>
<dbReference type="Proteomes" id="UP000722791">
    <property type="component" value="Unassembled WGS sequence"/>
</dbReference>
<dbReference type="EMBL" id="BNCP01000045">
    <property type="protein sequence ID" value="GIL88581.1"/>
    <property type="molecule type" value="Genomic_DNA"/>
</dbReference>
<evidence type="ECO:0000313" key="2">
    <source>
        <dbReference type="EMBL" id="GIL88581.1"/>
    </source>
</evidence>
<feature type="compositionally biased region" description="Low complexity" evidence="1">
    <location>
        <begin position="1046"/>
        <end position="1066"/>
    </location>
</feature>
<feature type="compositionally biased region" description="Low complexity" evidence="1">
    <location>
        <begin position="403"/>
        <end position="415"/>
    </location>
</feature>
<dbReference type="OrthoDB" id="553281at2759"/>
<dbReference type="EMBL" id="BNCQ01000041">
    <property type="protein sequence ID" value="GIM11839.1"/>
    <property type="molecule type" value="Genomic_DNA"/>
</dbReference>
<feature type="region of interest" description="Disordered" evidence="1">
    <location>
        <begin position="1034"/>
        <end position="1069"/>
    </location>
</feature>
<accession>A0A8J4FW79</accession>
<feature type="region of interest" description="Disordered" evidence="1">
    <location>
        <begin position="1146"/>
        <end position="1171"/>
    </location>
</feature>
<feature type="compositionally biased region" description="Low complexity" evidence="1">
    <location>
        <begin position="109"/>
        <end position="119"/>
    </location>
</feature>
<evidence type="ECO:0000313" key="3">
    <source>
        <dbReference type="EMBL" id="GIM11839.1"/>
    </source>
</evidence>
<feature type="region of interest" description="Disordered" evidence="1">
    <location>
        <begin position="109"/>
        <end position="128"/>
    </location>
</feature>
<sequence length="1365" mass="144700">MNPQLDEQNPSSIEEEISLGDLAGILGSPFEAGVNIPLNDNDTNFASESAADVEICQGVTPTLEVSPDAAPYVCPGLGGSLATGLVAVWDSPAATSGLQHGYALPLPCSQQSVQQSEPQPLKPPQQPLQPPIYQPLGQPCFTASQHLPAAPGGPAPAAKLLSFPSEPQAEVHQHQLYVNGCQQLPFHDLGHHHQLQQSLSTSTSSQTCPAAVTPLPAVPAPPVSPSQCRQQQQELHFLPWMPCKAVSGGSNSKLGGIGSGVSAFSLSTAAPPIDDILERWWQEMEGVLDLEAGKELWMQQQQLGESQHEELYFTKDVNCWARCQLQLPSSLLEHLWPNGADAAPTAAPKGPGGVGVGGGKDAYNSLKCQALRFVGPSELKTFGRQGMSCTGGAKQRSARCLLQRRTTQQQQQGQQEQKHAETQEGQCRAAGKDQCLIGKPGGGTVELYVIDKYTYTCNEKLNPSQVEKVMLAEYQDIASQEEFLAFTKKNVSSKGGLISDEWQSGIFELKGSKPPSYVRLRWRAWWPAVYTVKVPSGRKPKAASKATAAGTSAADASAGAKPSMSGAQQVTTGVTHVCGPASAAVFGQEFSSSSTQAVSQPGFAPQATQLLSSPLAQSCHNVPVQSAPWQHVQDEHARHQQQRYFGHGLLQQLSHGLTGPEAVPMISTSMLPHNSSAVLEQRSQQYPFQASTRCDKHLMSPPVGLGPTPLCQNIGFTAAAYPLTALPAPLADLLPVPLQGSGCSPVQASCDLAEPARWHPINTLTQQVQPLPPLVLQPTVQQQQSCYQAPSKIPGADYVWPPGSQFTGRPDGDGDSTAAGIGTCTTATESGNPANAPSMFSIGAANVNTTTASYIAPAALQTAAYDYRSEHIPQQQVVSSAAAEDAGGMLHVAPSEGFGRWCTDSITCTGNDRPILAAGRSASASCTTAFGSPHDGHYWPTGSGSGTASCYPLLSCQQNTSHHQSDQLQDVIVALLHDWQQGDGVESTAAGCDGVGDLLGNSWGGEVVSPSSNANISEAELEVLLRDPLAGATTRSALKKRRESDGSSSSDGGGASPSNPAASSGALCPPREYDAKKHVEAMMIFLPAFLKAELAGLDWMDVLRGVLKSLGTVSNMLRLRDFHDRGYGLFNMMLHAAIELGAGDGAEASPGGAAPGGRSTGDVSSGAGNRSSSRELELRLIQAFEVVMERLSEHGTDIPAAQAGKMLLIQQDRDCQDTPNHTCARYNLLTVQHWLLERCDAAMLLVATKDGWLPLATACRCGNLDAAVAYLRRANQLGLCGGRESNGAPLPPDTQQRALQLILSDLTPFNKHYREHNGRAVLEQAIQKVWPHGGAESVFDGFRDAENLKHNAERLQNELQGLGLA</sequence>
<keyword evidence="4" id="KW-1185">Reference proteome</keyword>
<reference evidence="2" key="1">
    <citation type="journal article" date="2021" name="Proc. Natl. Acad. Sci. U.S.A.">
        <title>Three genomes in the algal genus Volvox reveal the fate of a haploid sex-determining region after a transition to homothallism.</title>
        <authorList>
            <person name="Yamamoto K."/>
            <person name="Hamaji T."/>
            <person name="Kawai-Toyooka H."/>
            <person name="Matsuzaki R."/>
            <person name="Takahashi F."/>
            <person name="Nishimura Y."/>
            <person name="Kawachi M."/>
            <person name="Noguchi H."/>
            <person name="Minakuchi Y."/>
            <person name="Umen J.G."/>
            <person name="Toyoda A."/>
            <person name="Nozaki H."/>
        </authorList>
    </citation>
    <scope>NUCLEOTIDE SEQUENCE</scope>
    <source>
        <strain evidence="3">NIES-3785</strain>
        <strain evidence="2">NIES-3786</strain>
    </source>
</reference>
<dbReference type="InterPro" id="IPR036770">
    <property type="entry name" value="Ankyrin_rpt-contain_sf"/>
</dbReference>
<protein>
    <submittedName>
        <fullName evidence="2">Uncharacterized protein</fullName>
    </submittedName>
</protein>